<dbReference type="GO" id="GO:0005549">
    <property type="term" value="F:odorant binding"/>
    <property type="evidence" value="ECO:0007669"/>
    <property type="project" value="InterPro"/>
</dbReference>
<dbReference type="EMBL" id="AY116618">
    <property type="protein sequence ID" value="AAM77027.1"/>
    <property type="molecule type" value="mRNA"/>
</dbReference>
<evidence type="ECO:0000256" key="1">
    <source>
        <dbReference type="SAM" id="SignalP"/>
    </source>
</evidence>
<dbReference type="EvolutionaryTrace" id="Q8MTC1"/>
<dbReference type="PDBsum" id="1P28"/>
<evidence type="ECO:0007829" key="4">
    <source>
        <dbReference type="PDB" id="1OW4"/>
    </source>
</evidence>
<feature type="signal peptide" evidence="1">
    <location>
        <begin position="1"/>
        <end position="18"/>
    </location>
</feature>
<dbReference type="SMR" id="Q8MTC1"/>
<feature type="chain" id="PRO_5004312695" evidence="1">
    <location>
        <begin position="19"/>
        <end position="137"/>
    </location>
</feature>
<dbReference type="InterPro" id="IPR006170">
    <property type="entry name" value="PBP/GOBP"/>
</dbReference>
<evidence type="ECO:0000313" key="2">
    <source>
        <dbReference type="EMBL" id="AAM77027.1"/>
    </source>
</evidence>
<dbReference type="PDBsum" id="1OW4"/>
<feature type="disulfide bond" evidence="3 4">
    <location>
        <begin position="35"/>
        <end position="66"/>
    </location>
</feature>
<dbReference type="PDB" id="1ORG">
    <property type="method" value="X-ray"/>
    <property type="resolution" value="1.70 A"/>
    <property type="chains" value="A/B=20-137"/>
</dbReference>
<dbReference type="Gene3D" id="1.10.238.20">
    <property type="entry name" value="Pheromone/general odorant binding protein domain"/>
    <property type="match status" value="1"/>
</dbReference>
<reference evidence="2" key="1">
    <citation type="submission" date="2002-05" db="EMBL/GenBank/DDBJ databases">
        <title>Molecular and functional analysis of a pheromone binding protein in an Heterometabolous insect, the cockroach Leucophaea maderae (Dictyoptera, Blaberidae).</title>
        <authorList>
            <person name="Riviere S."/>
            <person name="Quennedey B."/>
            <person name="Farine J.-P."/>
            <person name="Brossut R."/>
        </authorList>
    </citation>
    <scope>NUCLEOTIDE SEQUENCE</scope>
</reference>
<dbReference type="AlphaFoldDB" id="Q8MTC1"/>
<reference evidence="3 4" key="2">
    <citation type="journal article" date="2003" name="J. Biol. Chem.">
        <title>The crystal structure of a cockroach pheromone-binding protein suggests a new ligand binding and release mechanism.</title>
        <authorList>
            <person name="Lartigue A."/>
            <person name="Gruez A."/>
            <person name="Spinelli S."/>
            <person name="Riviere S."/>
            <person name="Brossut R."/>
            <person name="Tegoni M."/>
            <person name="Cambillau C."/>
        </authorList>
    </citation>
    <scope>X-RAY CRYSTALLOGRAPHY (1.60 ANGSTROMS) OF 20-137</scope>
    <scope>DISULFIDE BONDS</scope>
</reference>
<dbReference type="PDBsum" id="1ORG"/>
<accession>Q8MTC1</accession>
<dbReference type="PDB" id="1OW4">
    <property type="method" value="X-ray"/>
    <property type="resolution" value="1.60 A"/>
    <property type="chains" value="A/B=20-137"/>
</dbReference>
<dbReference type="Pfam" id="PF01395">
    <property type="entry name" value="PBP_GOBP"/>
    <property type="match status" value="1"/>
</dbReference>
<evidence type="ECO:0007829" key="3">
    <source>
        <dbReference type="PDB" id="1ORG"/>
    </source>
</evidence>
<dbReference type="PDB" id="1P28">
    <property type="method" value="X-ray"/>
    <property type="resolution" value="1.70 A"/>
    <property type="chains" value="A/B=20-137"/>
</dbReference>
<dbReference type="CDD" id="cd23992">
    <property type="entry name" value="PBP_GOBP"/>
    <property type="match status" value="1"/>
</dbReference>
<dbReference type="InterPro" id="IPR036728">
    <property type="entry name" value="PBP_GOBP_sf"/>
</dbReference>
<proteinExistence type="evidence at protein level"/>
<protein>
    <submittedName>
        <fullName evidence="2">Pheromone binding protein</fullName>
    </submittedName>
</protein>
<keyword evidence="3 4" id="KW-0002">3D-structure</keyword>
<dbReference type="SUPFAM" id="SSF47565">
    <property type="entry name" value="Insect pheromone/odorant-binding proteins"/>
    <property type="match status" value="1"/>
</dbReference>
<sequence>MRSLQLTCLLAVATATLADSTQSYKDAMGPLVRECMGSVSATEDDFKTVLNRNPLESRTAQCLLACALDKVGLISPEGAIYTGDDLMPVMNRLYGFNDFKTVMKAKAVNDCANQVNGAYPDRCDLIKNFTDCVRNSY</sequence>
<organism evidence="2">
    <name type="scientific">Rhyparobia maderae</name>
    <name type="common">Madeira cockroach</name>
    <name type="synonym">Leucophaea maderae</name>
    <dbReference type="NCBI Taxonomy" id="36963"/>
    <lineage>
        <taxon>Eukaryota</taxon>
        <taxon>Metazoa</taxon>
        <taxon>Ecdysozoa</taxon>
        <taxon>Arthropoda</taxon>
        <taxon>Hexapoda</taxon>
        <taxon>Insecta</taxon>
        <taxon>Pterygota</taxon>
        <taxon>Neoptera</taxon>
        <taxon>Polyneoptera</taxon>
        <taxon>Dictyoptera</taxon>
        <taxon>Blattodea</taxon>
        <taxon>Blaberoidea</taxon>
        <taxon>Blaberidae</taxon>
        <taxon>Oxyhaloinae</taxon>
        <taxon>Rhyparobia</taxon>
    </lineage>
</organism>
<keyword evidence="1" id="KW-0732">Signal</keyword>
<feature type="disulfide bond" evidence="3 4">
    <location>
        <begin position="62"/>
        <end position="123"/>
    </location>
</feature>
<feature type="disulfide bond" evidence="3 4">
    <location>
        <begin position="111"/>
        <end position="132"/>
    </location>
</feature>
<name>Q8MTC1_RHYMA</name>